<dbReference type="GO" id="GO:0008168">
    <property type="term" value="F:methyltransferase activity"/>
    <property type="evidence" value="ECO:0007669"/>
    <property type="project" value="UniProtKB-KW"/>
</dbReference>
<evidence type="ECO:0000256" key="1">
    <source>
        <dbReference type="ARBA" id="ARBA00022679"/>
    </source>
</evidence>
<proteinExistence type="predicted"/>
<sequence length="274" mass="28840">MIPPPDPRPRGGVMPPDITGFNRASWNQIHPDRPGRPASYFAGGGTTLSPAELAAAGDVRGRRVLQLACSCGDDALSWANLGASVVGADISEVAIAMATEKSVAAGVPVEFVRADMLDLPSSLTGFDVIYLSWGAICWVPDLNTFATSVAHRLTPGGSILIADHHPIWEILSVQGPNHLTVTADYFARTTPRATIDNPKLPTGARDNPDAPTFTAFIWPPSDIVTALLSAGLTLTAFQESAVPEMYDGLGAASAHLPATYLIHAARDVSHETSP</sequence>
<dbReference type="InterPro" id="IPR029063">
    <property type="entry name" value="SAM-dependent_MTases_sf"/>
</dbReference>
<dbReference type="AlphaFoldDB" id="A0AAU7TKL1"/>
<accession>A0AAU7TKL1</accession>
<feature type="domain" description="Methyltransferase" evidence="2">
    <location>
        <begin position="64"/>
        <end position="157"/>
    </location>
</feature>
<name>A0AAU7TKL1_9ACTN</name>
<reference evidence="3" key="1">
    <citation type="submission" date="2024-06" db="EMBL/GenBank/DDBJ databases">
        <title>Kribbella sp. strain HUAS MG21 genome sequences.</title>
        <authorList>
            <person name="Mo P."/>
        </authorList>
    </citation>
    <scope>NUCLEOTIDE SEQUENCE</scope>
    <source>
        <strain evidence="3">HUAS MG21</strain>
    </source>
</reference>
<evidence type="ECO:0000313" key="3">
    <source>
        <dbReference type="EMBL" id="XBV27169.1"/>
    </source>
</evidence>
<keyword evidence="3" id="KW-0489">Methyltransferase</keyword>
<dbReference type="Pfam" id="PF13649">
    <property type="entry name" value="Methyltransf_25"/>
    <property type="match status" value="1"/>
</dbReference>
<dbReference type="PANTHER" id="PTHR43861">
    <property type="entry name" value="TRANS-ACONITATE 2-METHYLTRANSFERASE-RELATED"/>
    <property type="match status" value="1"/>
</dbReference>
<keyword evidence="1 3" id="KW-0808">Transferase</keyword>
<evidence type="ECO:0000259" key="2">
    <source>
        <dbReference type="Pfam" id="PF13649"/>
    </source>
</evidence>
<dbReference type="EMBL" id="CP158165">
    <property type="protein sequence ID" value="XBV27169.1"/>
    <property type="molecule type" value="Genomic_DNA"/>
</dbReference>
<dbReference type="GO" id="GO:0032259">
    <property type="term" value="P:methylation"/>
    <property type="evidence" value="ECO:0007669"/>
    <property type="project" value="UniProtKB-KW"/>
</dbReference>
<organism evidence="3">
    <name type="scientific">Kribbella sp. HUAS MG21</name>
    <dbReference type="NCBI Taxonomy" id="3160966"/>
    <lineage>
        <taxon>Bacteria</taxon>
        <taxon>Bacillati</taxon>
        <taxon>Actinomycetota</taxon>
        <taxon>Actinomycetes</taxon>
        <taxon>Propionibacteriales</taxon>
        <taxon>Kribbellaceae</taxon>
        <taxon>Kribbella</taxon>
    </lineage>
</organism>
<dbReference type="CDD" id="cd02440">
    <property type="entry name" value="AdoMet_MTases"/>
    <property type="match status" value="1"/>
</dbReference>
<protein>
    <submittedName>
        <fullName evidence="3">Class I SAM-dependent methyltransferase</fullName>
        <ecNumber evidence="3">2.1.-.-</ecNumber>
    </submittedName>
</protein>
<dbReference type="InterPro" id="IPR041698">
    <property type="entry name" value="Methyltransf_25"/>
</dbReference>
<dbReference type="RefSeq" id="WP_350279959.1">
    <property type="nucleotide sequence ID" value="NZ_CP158165.1"/>
</dbReference>
<dbReference type="SUPFAM" id="SSF53335">
    <property type="entry name" value="S-adenosyl-L-methionine-dependent methyltransferases"/>
    <property type="match status" value="1"/>
</dbReference>
<gene>
    <name evidence="3" type="ORF">ABN611_12255</name>
</gene>
<dbReference type="Gene3D" id="3.40.50.150">
    <property type="entry name" value="Vaccinia Virus protein VP39"/>
    <property type="match status" value="1"/>
</dbReference>
<dbReference type="EC" id="2.1.-.-" evidence="3"/>